<gene>
    <name evidence="4" type="ORF">FSB_LOCUS22732</name>
</gene>
<feature type="compositionally biased region" description="Pro residues" evidence="3">
    <location>
        <begin position="379"/>
        <end position="390"/>
    </location>
</feature>
<dbReference type="InterPro" id="IPR035595">
    <property type="entry name" value="UDP_glycos_trans_CS"/>
</dbReference>
<accession>A0A2N9G623</accession>
<sequence>MNMNNHHFLLMSCAAQGHINPTLQLAKRLIHGGARVTFATTVCGLKKIKTFPSLENLSYATFSDGFDDGNPPINDPQHIMFEFKRVGSQTLNNLIINLSNENRKVTFLVYTILLPWAADVAQPSGSHQISPMAESNSTANTFQIPNISPLISIKLDGTNYLQWTSQFLPILRSYDLLSIVDGSELCPTKHTTIAEDKQVVNPAYVLWNKKDQLVLSWLIATLTSNVLSTVYGLNTSRQVWISLAARYASQSKSRITHLKRQLQTMRQDSRSCTDYLQLAKSWADQLAAVGKPVDEEDLISFIISGLNPSFNVFITTFNLTTRESPLPYADFESELLNHESLLANQISNTTTESPTFALYSNKPPNQNNKPRFSSHSKPNGPPRYNRPPPISRNHSPPFSHQKPSTNVQKYKPPPPPFNSSRPPCQICGKLSHQALDCYHRMDYSYQGRHPPTQLAAMVAHTNSQFPEDEQPWYADSGANQHITADLENLNISQEPYQGNADVAVGNGSTLQIANTALAIYQNYFNGHDSMYDNVYKNSPPSTIELKGLPPFALMELPSFLLPTSPHNSVIPTFQEHIQTLEKDPNPCVLINTFDALEKEAIQAVVNINLIPIGPLVDLVPSASLCDLFESSKDYHHWLNSKPKNSVVYVSFGSLVALQRKEMEEIMHGLVESGRPFLWVIRSSENGGLEIEDTMKNKLKEEGQEGQGLIVPWCSQVEVLCHDSVGCFVMHCGWNSTMESMVAGVPVVGCPHFSDQIMNAKMVEEVWGSGIKAKVNEEGFVERDEIKKCVEMVMGDEEIRKNAEKWKSLAGQAVKEGGSSHRHLKVFMESLR</sequence>
<dbReference type="Pfam" id="PF14223">
    <property type="entry name" value="Retrotran_gag_2"/>
    <property type="match status" value="1"/>
</dbReference>
<comment type="similarity">
    <text evidence="1">Belongs to the UDP-glycosyltransferase family.</text>
</comment>
<protein>
    <submittedName>
        <fullName evidence="4">Uncharacterized protein</fullName>
    </submittedName>
</protein>
<dbReference type="PANTHER" id="PTHR11926">
    <property type="entry name" value="GLUCOSYL/GLUCURONOSYL TRANSFERASES"/>
    <property type="match status" value="1"/>
</dbReference>
<dbReference type="AlphaFoldDB" id="A0A2N9G623"/>
<organism evidence="4">
    <name type="scientific">Fagus sylvatica</name>
    <name type="common">Beechnut</name>
    <dbReference type="NCBI Taxonomy" id="28930"/>
    <lineage>
        <taxon>Eukaryota</taxon>
        <taxon>Viridiplantae</taxon>
        <taxon>Streptophyta</taxon>
        <taxon>Embryophyta</taxon>
        <taxon>Tracheophyta</taxon>
        <taxon>Spermatophyta</taxon>
        <taxon>Magnoliopsida</taxon>
        <taxon>eudicotyledons</taxon>
        <taxon>Gunneridae</taxon>
        <taxon>Pentapetalae</taxon>
        <taxon>rosids</taxon>
        <taxon>fabids</taxon>
        <taxon>Fagales</taxon>
        <taxon>Fagaceae</taxon>
        <taxon>Fagus</taxon>
    </lineage>
</organism>
<reference evidence="4" key="1">
    <citation type="submission" date="2018-02" db="EMBL/GenBank/DDBJ databases">
        <authorList>
            <person name="Cohen D.B."/>
            <person name="Kent A.D."/>
        </authorList>
    </citation>
    <scope>NUCLEOTIDE SEQUENCE</scope>
</reference>
<dbReference type="InterPro" id="IPR002213">
    <property type="entry name" value="UDP_glucos_trans"/>
</dbReference>
<dbReference type="GO" id="GO:0080043">
    <property type="term" value="F:quercetin 3-O-glucosyltransferase activity"/>
    <property type="evidence" value="ECO:0007669"/>
    <property type="project" value="TreeGrafter"/>
</dbReference>
<dbReference type="Pfam" id="PF00201">
    <property type="entry name" value="UDPGT"/>
    <property type="match status" value="1"/>
</dbReference>
<name>A0A2N9G623_FAGSY</name>
<keyword evidence="2" id="KW-0808">Transferase</keyword>
<evidence type="ECO:0000313" key="4">
    <source>
        <dbReference type="EMBL" id="SPC94850.1"/>
    </source>
</evidence>
<evidence type="ECO:0000256" key="1">
    <source>
        <dbReference type="ARBA" id="ARBA00009995"/>
    </source>
</evidence>
<dbReference type="PANTHER" id="PTHR11926:SF1534">
    <property type="entry name" value="GLYCOSYLTRANSFERASE"/>
    <property type="match status" value="1"/>
</dbReference>
<feature type="region of interest" description="Disordered" evidence="3">
    <location>
        <begin position="354"/>
        <end position="422"/>
    </location>
</feature>
<evidence type="ECO:0000256" key="2">
    <source>
        <dbReference type="ARBA" id="ARBA00022679"/>
    </source>
</evidence>
<dbReference type="EMBL" id="OIVN01001517">
    <property type="protein sequence ID" value="SPC94850.1"/>
    <property type="molecule type" value="Genomic_DNA"/>
</dbReference>
<dbReference type="FunFam" id="3.40.50.2000:FF:000019">
    <property type="entry name" value="Glycosyltransferase"/>
    <property type="match status" value="1"/>
</dbReference>
<dbReference type="SUPFAM" id="SSF53756">
    <property type="entry name" value="UDP-Glycosyltransferase/glycogen phosphorylase"/>
    <property type="match status" value="2"/>
</dbReference>
<dbReference type="CDD" id="cd03784">
    <property type="entry name" value="GT1_Gtf-like"/>
    <property type="match status" value="1"/>
</dbReference>
<feature type="compositionally biased region" description="Polar residues" evidence="3">
    <location>
        <begin position="394"/>
        <end position="408"/>
    </location>
</feature>
<evidence type="ECO:0000256" key="3">
    <source>
        <dbReference type="SAM" id="MobiDB-lite"/>
    </source>
</evidence>
<dbReference type="GO" id="GO:0080044">
    <property type="term" value="F:quercetin 7-O-glucosyltransferase activity"/>
    <property type="evidence" value="ECO:0007669"/>
    <property type="project" value="TreeGrafter"/>
</dbReference>
<proteinExistence type="inferred from homology"/>
<dbReference type="Gene3D" id="3.40.50.2000">
    <property type="entry name" value="Glycogen Phosphorylase B"/>
    <property type="match status" value="3"/>
</dbReference>
<dbReference type="PROSITE" id="PS00375">
    <property type="entry name" value="UDPGT"/>
    <property type="match status" value="1"/>
</dbReference>
<feature type="compositionally biased region" description="Polar residues" evidence="3">
    <location>
        <begin position="362"/>
        <end position="377"/>
    </location>
</feature>